<dbReference type="EMBL" id="JAEEAQ010001042">
    <property type="protein sequence ID" value="MBI0319876.1"/>
    <property type="molecule type" value="Genomic_DNA"/>
</dbReference>
<name>A0ABS0RT47_9ACTN</name>
<reference evidence="2 3" key="1">
    <citation type="submission" date="2020-12" db="EMBL/GenBank/DDBJ databases">
        <authorList>
            <person name="Kusuma A.B."/>
            <person name="Nouioui I."/>
            <person name="Goodfellow M."/>
        </authorList>
    </citation>
    <scope>NUCLEOTIDE SEQUENCE [LARGE SCALE GENOMIC DNA]</scope>
    <source>
        <strain evidence="2 3">DSM 41764</strain>
    </source>
</reference>
<dbReference type="Proteomes" id="UP000638849">
    <property type="component" value="Unassembled WGS sequence"/>
</dbReference>
<dbReference type="Pfam" id="PF00668">
    <property type="entry name" value="Condensation"/>
    <property type="match status" value="1"/>
</dbReference>
<evidence type="ECO:0000313" key="2">
    <source>
        <dbReference type="EMBL" id="MBI0319876.1"/>
    </source>
</evidence>
<dbReference type="Gene3D" id="3.30.559.10">
    <property type="entry name" value="Chloramphenicol acetyltransferase-like domain"/>
    <property type="match status" value="1"/>
</dbReference>
<comment type="caution">
    <text evidence="2">The sequence shown here is derived from an EMBL/GenBank/DDBJ whole genome shotgun (WGS) entry which is preliminary data.</text>
</comment>
<feature type="domain" description="Condensation" evidence="1">
    <location>
        <begin position="11"/>
        <end position="456"/>
    </location>
</feature>
<evidence type="ECO:0000313" key="3">
    <source>
        <dbReference type="Proteomes" id="UP000638849"/>
    </source>
</evidence>
<feature type="non-terminal residue" evidence="2">
    <location>
        <position position="501"/>
    </location>
</feature>
<evidence type="ECO:0000259" key="1">
    <source>
        <dbReference type="Pfam" id="PF00668"/>
    </source>
</evidence>
<accession>A0ABS0RT47</accession>
<dbReference type="Gene3D" id="3.30.559.30">
    <property type="entry name" value="Nonribosomal peptide synthetase, condensation domain"/>
    <property type="match status" value="2"/>
</dbReference>
<protein>
    <submittedName>
        <fullName evidence="2">Non-ribosomal peptide synthetase</fullName>
    </submittedName>
</protein>
<keyword evidence="3" id="KW-1185">Reference proteome</keyword>
<dbReference type="PANTHER" id="PTHR45527:SF14">
    <property type="entry name" value="PLIPASTATIN SYNTHASE SUBUNIT B"/>
    <property type="match status" value="1"/>
</dbReference>
<organism evidence="2 3">
    <name type="scientific">Streptomyces javensis</name>
    <dbReference type="NCBI Taxonomy" id="114698"/>
    <lineage>
        <taxon>Bacteria</taxon>
        <taxon>Bacillati</taxon>
        <taxon>Actinomycetota</taxon>
        <taxon>Actinomycetes</taxon>
        <taxon>Kitasatosporales</taxon>
        <taxon>Streptomycetaceae</taxon>
        <taxon>Streptomyces</taxon>
        <taxon>Streptomyces violaceusniger group</taxon>
    </lineage>
</organism>
<dbReference type="SUPFAM" id="SSF52777">
    <property type="entry name" value="CoA-dependent acyltransferases"/>
    <property type="match status" value="2"/>
</dbReference>
<dbReference type="SUPFAM" id="SSF56801">
    <property type="entry name" value="Acetyl-CoA synthetase-like"/>
    <property type="match status" value="1"/>
</dbReference>
<dbReference type="RefSeq" id="WP_246619225.1">
    <property type="nucleotide sequence ID" value="NZ_JAEEAQ010001042.1"/>
</dbReference>
<proteinExistence type="predicted"/>
<dbReference type="PANTHER" id="PTHR45527">
    <property type="entry name" value="NONRIBOSOMAL PEPTIDE SYNTHETASE"/>
    <property type="match status" value="1"/>
</dbReference>
<dbReference type="InterPro" id="IPR023213">
    <property type="entry name" value="CAT-like_dom_sf"/>
</dbReference>
<sequence>MSDAARTLRRPVSAAQLGVWVAQQLDPDSPLYNCGAYLEIGGPVDTGVLGEAVRRAVEETEALRSYFTEDTDPADAPERAEDPRLWQLVVPAEPTSLHVRDLRDAVDPEAAAHRWMNAEMQIPFDLGRGPLSDQTLLLLADDRSFYFHRYHHAVLDAFGQSVYAARVAALYTALLTGTEPPASGFTTLDRVVAEETGYPGSRRHARDRAHWLDLFEEMPDPVALAGRSAGSTHRSLRRIQTLPTTLADRLTALSDRLRAQWPAVAIAATAVLYHRMTGRTDLTFSMPLAGRTSRTSLATPSAMVNVLPIRVTATPETTFTELVASVSRSLADVIRHQRFRGEELVRELGLSGGRQARLGPTLNVVAYVDELRFGDTPAIPHPLSTGPVNDLKINFYGTAASGRGIRVEFDADPDLYDEREITAHQQRLMRVLEWVVGQPDRRIGDVELLSAVERERVLVGWNGESRGVRGVSLPVLFGEQVARTPDAVAVVCGGREVSYGE</sequence>
<gene>
    <name evidence="2" type="ORF">JBF12_44380</name>
</gene>
<dbReference type="InterPro" id="IPR001242">
    <property type="entry name" value="Condensation_dom"/>
</dbReference>